<dbReference type="Proteomes" id="UP000831963">
    <property type="component" value="Chromosome"/>
</dbReference>
<gene>
    <name evidence="1" type="ORF">KV396_13765</name>
</gene>
<evidence type="ECO:0000313" key="2">
    <source>
        <dbReference type="Proteomes" id="UP000831963"/>
    </source>
</evidence>
<proteinExistence type="predicted"/>
<protein>
    <submittedName>
        <fullName evidence="1">Uncharacterized protein</fullName>
    </submittedName>
</protein>
<dbReference type="RefSeq" id="WP_247632318.1">
    <property type="nucleotide sequence ID" value="NZ_CP078077.1"/>
</dbReference>
<organism evidence="1 2">
    <name type="scientific">Microbacterium galbinum</name>
    <dbReference type="NCBI Taxonomy" id="2851646"/>
    <lineage>
        <taxon>Bacteria</taxon>
        <taxon>Bacillati</taxon>
        <taxon>Actinomycetota</taxon>
        <taxon>Actinomycetes</taxon>
        <taxon>Micrococcales</taxon>
        <taxon>Microbacteriaceae</taxon>
        <taxon>Microbacterium</taxon>
    </lineage>
</organism>
<dbReference type="EMBL" id="CP078077">
    <property type="protein sequence ID" value="UPL15479.1"/>
    <property type="molecule type" value="Genomic_DNA"/>
</dbReference>
<name>A0ABY4IS69_9MICO</name>
<reference evidence="1 2" key="1">
    <citation type="submission" date="2021-06" db="EMBL/GenBank/DDBJ databases">
        <title>Genome-based taxonomic framework of Microbacterium strains isolated from marine environment, the description of four new species and reclassification of four preexisting species.</title>
        <authorList>
            <person name="Lee S.D."/>
            <person name="Kim S.-M."/>
            <person name="Byeon Y.-S."/>
            <person name="Yang H.L."/>
            <person name="Kim I.S."/>
        </authorList>
    </citation>
    <scope>NUCLEOTIDE SEQUENCE [LARGE SCALE GENOMIC DNA]</scope>
    <source>
        <strain evidence="1 2">SSW1-36</strain>
    </source>
</reference>
<keyword evidence="2" id="KW-1185">Reference proteome</keyword>
<accession>A0ABY4IS69</accession>
<sequence length="91" mass="10698">MNITLSRNITHPPDTQDRTVLHIPEPEELRALSLGDRLSLRIGLWLLRRTQRPRRPKREFAPAAPLFLHEQHRSPQESAAILAYHLQRQMH</sequence>
<evidence type="ECO:0000313" key="1">
    <source>
        <dbReference type="EMBL" id="UPL15479.1"/>
    </source>
</evidence>